<protein>
    <recommendedName>
        <fullName evidence="2">ADP-ribosylation factor-like protein 6</fullName>
    </recommendedName>
</protein>
<dbReference type="SMART" id="SM00178">
    <property type="entry name" value="SAR"/>
    <property type="match status" value="1"/>
</dbReference>
<dbReference type="InterPro" id="IPR024156">
    <property type="entry name" value="Small_GTPase_ARF"/>
</dbReference>
<dbReference type="Proteomes" id="UP001186944">
    <property type="component" value="Unassembled WGS sequence"/>
</dbReference>
<comment type="similarity">
    <text evidence="1 7">Belongs to the small GTPase superfamily. Arf family.</text>
</comment>
<evidence type="ECO:0000256" key="4">
    <source>
        <dbReference type="ARBA" id="ARBA00023134"/>
    </source>
</evidence>
<keyword evidence="3 5" id="KW-0547">Nucleotide-binding</keyword>
<dbReference type="PANTHER" id="PTHR11711">
    <property type="entry name" value="ADP RIBOSYLATION FACTOR-RELATED"/>
    <property type="match status" value="1"/>
</dbReference>
<keyword evidence="4 5" id="KW-0342">GTP-binding</keyword>
<dbReference type="SMART" id="SM00175">
    <property type="entry name" value="RAB"/>
    <property type="match status" value="1"/>
</dbReference>
<proteinExistence type="inferred from homology"/>
<dbReference type="Pfam" id="PF00025">
    <property type="entry name" value="Arf"/>
    <property type="match status" value="1"/>
</dbReference>
<keyword evidence="6" id="KW-0460">Magnesium</keyword>
<dbReference type="PRINTS" id="PR00328">
    <property type="entry name" value="SAR1GTPBP"/>
</dbReference>
<evidence type="ECO:0000256" key="1">
    <source>
        <dbReference type="ARBA" id="ARBA00010290"/>
    </source>
</evidence>
<dbReference type="CDD" id="cd00878">
    <property type="entry name" value="Arf_Arl"/>
    <property type="match status" value="1"/>
</dbReference>
<evidence type="ECO:0000256" key="3">
    <source>
        <dbReference type="ARBA" id="ARBA00022741"/>
    </source>
</evidence>
<feature type="binding site" evidence="5">
    <location>
        <begin position="22"/>
        <end position="29"/>
    </location>
    <ligand>
        <name>GTP</name>
        <dbReference type="ChEBI" id="CHEBI:37565"/>
    </ligand>
</feature>
<dbReference type="PROSITE" id="PS51417">
    <property type="entry name" value="ARF"/>
    <property type="match status" value="1"/>
</dbReference>
<gene>
    <name evidence="8" type="ORF">FSP39_008713</name>
</gene>
<sequence length="183" mass="20429">MGCTSSVSRKDSCASFKIILVGADNAGKTTILYRLAIDELVSTTPTMGFNVETFVYRGVTITVWDMGGLPSIQKHWKDYYMDCQGIFFVVDSAARDKLQEADDVLNKILNEKTLLGIPMVVIANKNDISDSMSEKDIMDYFGLEEIRDRLCTIQSASSITGEGLNNALDNLIRFRKHIDRTIV</sequence>
<name>A0AA88YB71_PINIB</name>
<accession>A0AA88YB71</accession>
<dbReference type="SMART" id="SM00177">
    <property type="entry name" value="ARF"/>
    <property type="match status" value="1"/>
</dbReference>
<keyword evidence="9" id="KW-1185">Reference proteome</keyword>
<evidence type="ECO:0000256" key="7">
    <source>
        <dbReference type="RuleBase" id="RU003925"/>
    </source>
</evidence>
<keyword evidence="6" id="KW-0479">Metal-binding</keyword>
<dbReference type="AlphaFoldDB" id="A0AA88YB71"/>
<evidence type="ECO:0000256" key="6">
    <source>
        <dbReference type="PIRSR" id="PIRSR606689-2"/>
    </source>
</evidence>
<dbReference type="InterPro" id="IPR005225">
    <property type="entry name" value="Small_GTP-bd"/>
</dbReference>
<dbReference type="NCBIfam" id="TIGR00231">
    <property type="entry name" value="small_GTP"/>
    <property type="match status" value="1"/>
</dbReference>
<feature type="binding site" evidence="6">
    <location>
        <position position="29"/>
    </location>
    <ligand>
        <name>Mg(2+)</name>
        <dbReference type="ChEBI" id="CHEBI:18420"/>
    </ligand>
</feature>
<feature type="binding site" evidence="5">
    <location>
        <position position="68"/>
    </location>
    <ligand>
        <name>GTP</name>
        <dbReference type="ChEBI" id="CHEBI:37565"/>
    </ligand>
</feature>
<dbReference type="InterPro" id="IPR006689">
    <property type="entry name" value="Small_GTPase_ARF/SAR"/>
</dbReference>
<evidence type="ECO:0000313" key="8">
    <source>
        <dbReference type="EMBL" id="KAK3102097.1"/>
    </source>
</evidence>
<dbReference type="GO" id="GO:0003924">
    <property type="term" value="F:GTPase activity"/>
    <property type="evidence" value="ECO:0007669"/>
    <property type="project" value="InterPro"/>
</dbReference>
<dbReference type="Gene3D" id="3.40.50.300">
    <property type="entry name" value="P-loop containing nucleotide triphosphate hydrolases"/>
    <property type="match status" value="1"/>
</dbReference>
<feature type="binding site" evidence="5">
    <location>
        <begin position="124"/>
        <end position="127"/>
    </location>
    <ligand>
        <name>GTP</name>
        <dbReference type="ChEBI" id="CHEBI:37565"/>
    </ligand>
</feature>
<reference evidence="8" key="1">
    <citation type="submission" date="2019-08" db="EMBL/GenBank/DDBJ databases">
        <title>The improved chromosome-level genome for the pearl oyster Pinctada fucata martensii using PacBio sequencing and Hi-C.</title>
        <authorList>
            <person name="Zheng Z."/>
        </authorList>
    </citation>
    <scope>NUCLEOTIDE SEQUENCE</scope>
    <source>
        <strain evidence="8">ZZ-2019</strain>
        <tissue evidence="8">Adductor muscle</tissue>
    </source>
</reference>
<dbReference type="GO" id="GO:0046872">
    <property type="term" value="F:metal ion binding"/>
    <property type="evidence" value="ECO:0007669"/>
    <property type="project" value="UniProtKB-KW"/>
</dbReference>
<evidence type="ECO:0000256" key="2">
    <source>
        <dbReference type="ARBA" id="ARBA00019766"/>
    </source>
</evidence>
<organism evidence="8 9">
    <name type="scientific">Pinctada imbricata</name>
    <name type="common">Atlantic pearl-oyster</name>
    <name type="synonym">Pinctada martensii</name>
    <dbReference type="NCBI Taxonomy" id="66713"/>
    <lineage>
        <taxon>Eukaryota</taxon>
        <taxon>Metazoa</taxon>
        <taxon>Spiralia</taxon>
        <taxon>Lophotrochozoa</taxon>
        <taxon>Mollusca</taxon>
        <taxon>Bivalvia</taxon>
        <taxon>Autobranchia</taxon>
        <taxon>Pteriomorphia</taxon>
        <taxon>Pterioida</taxon>
        <taxon>Pterioidea</taxon>
        <taxon>Pteriidae</taxon>
        <taxon>Pinctada</taxon>
    </lineage>
</organism>
<feature type="binding site" evidence="6">
    <location>
        <position position="46"/>
    </location>
    <ligand>
        <name>Mg(2+)</name>
        <dbReference type="ChEBI" id="CHEBI:18420"/>
    </ligand>
</feature>
<evidence type="ECO:0000256" key="5">
    <source>
        <dbReference type="PIRSR" id="PIRSR606689-1"/>
    </source>
</evidence>
<dbReference type="GO" id="GO:0005525">
    <property type="term" value="F:GTP binding"/>
    <property type="evidence" value="ECO:0007669"/>
    <property type="project" value="UniProtKB-KW"/>
</dbReference>
<evidence type="ECO:0000313" key="9">
    <source>
        <dbReference type="Proteomes" id="UP001186944"/>
    </source>
</evidence>
<dbReference type="InterPro" id="IPR027417">
    <property type="entry name" value="P-loop_NTPase"/>
</dbReference>
<dbReference type="FunFam" id="3.40.50.300:FF:001166">
    <property type="entry name" value="ADP-ribosylation factor D"/>
    <property type="match status" value="1"/>
</dbReference>
<dbReference type="SUPFAM" id="SSF52540">
    <property type="entry name" value="P-loop containing nucleoside triphosphate hydrolases"/>
    <property type="match status" value="1"/>
</dbReference>
<dbReference type="EMBL" id="VSWD01000005">
    <property type="protein sequence ID" value="KAK3102097.1"/>
    <property type="molecule type" value="Genomic_DNA"/>
</dbReference>
<comment type="caution">
    <text evidence="8">The sequence shown here is derived from an EMBL/GenBank/DDBJ whole genome shotgun (WGS) entry which is preliminary data.</text>
</comment>